<dbReference type="RefSeq" id="WP_282583958.1">
    <property type="nucleotide sequence ID" value="NZ_JAMOIM010000003.1"/>
</dbReference>
<evidence type="ECO:0000256" key="5">
    <source>
        <dbReference type="ARBA" id="ARBA00022692"/>
    </source>
</evidence>
<feature type="transmembrane region" description="Helical" evidence="8">
    <location>
        <begin position="100"/>
        <end position="124"/>
    </location>
</feature>
<gene>
    <name evidence="10" type="ORF">M8523_06100</name>
</gene>
<dbReference type="GO" id="GO:0055085">
    <property type="term" value="P:transmembrane transport"/>
    <property type="evidence" value="ECO:0007669"/>
    <property type="project" value="InterPro"/>
</dbReference>
<dbReference type="Pfam" id="PF00528">
    <property type="entry name" value="BPD_transp_1"/>
    <property type="match status" value="1"/>
</dbReference>
<evidence type="ECO:0000256" key="8">
    <source>
        <dbReference type="RuleBase" id="RU363032"/>
    </source>
</evidence>
<dbReference type="SUPFAM" id="SSF161098">
    <property type="entry name" value="MetI-like"/>
    <property type="match status" value="1"/>
</dbReference>
<dbReference type="AlphaFoldDB" id="A0AA42CJ41"/>
<dbReference type="PANTHER" id="PTHR43848">
    <property type="entry name" value="PUTRESCINE TRANSPORT SYSTEM PERMEASE PROTEIN POTI"/>
    <property type="match status" value="1"/>
</dbReference>
<evidence type="ECO:0000313" key="11">
    <source>
        <dbReference type="Proteomes" id="UP001165667"/>
    </source>
</evidence>
<dbReference type="CDD" id="cd06261">
    <property type="entry name" value="TM_PBP2"/>
    <property type="match status" value="1"/>
</dbReference>
<feature type="transmembrane region" description="Helical" evidence="8">
    <location>
        <begin position="176"/>
        <end position="198"/>
    </location>
</feature>
<keyword evidence="11" id="KW-1185">Reference proteome</keyword>
<dbReference type="Gene3D" id="1.10.3720.10">
    <property type="entry name" value="MetI-like"/>
    <property type="match status" value="1"/>
</dbReference>
<comment type="similarity">
    <text evidence="2">Belongs to the binding-protein-dependent transport system permease family. CysTW subfamily.</text>
</comment>
<dbReference type="InterPro" id="IPR051789">
    <property type="entry name" value="Bact_Polyamine_Transport"/>
</dbReference>
<feature type="transmembrane region" description="Helical" evidence="8">
    <location>
        <begin position="66"/>
        <end position="88"/>
    </location>
</feature>
<dbReference type="EMBL" id="JAMOIM010000003">
    <property type="protein sequence ID" value="MCW6507591.1"/>
    <property type="molecule type" value="Genomic_DNA"/>
</dbReference>
<keyword evidence="7 8" id="KW-0472">Membrane</keyword>
<keyword evidence="3 8" id="KW-0813">Transport</keyword>
<accession>A0AA42CJ41</accession>
<feature type="domain" description="ABC transmembrane type-1" evidence="9">
    <location>
        <begin position="64"/>
        <end position="252"/>
    </location>
</feature>
<dbReference type="InterPro" id="IPR035906">
    <property type="entry name" value="MetI-like_sf"/>
</dbReference>
<sequence>MPSRFARILLALWSGIVLAFLFGPIAVIALYAFNASNIQTWPIPGFSLRWFVSAWNNREIRAALGLSLQAGVIATAIAVVLGTAAAFAVHRFRFVGREAVSFVVALPIALPGIITGMALNSFFATAGTGLSFGTIVVGHATFCIVVVYNSVLARLRRLPSSLGEASQDLGADAWRTFRLVTLPLISTSLISGAILAFALSFDEVIVTTFTAGAQNTLPLWIFGAIRLGQRLPEVNVVVLIVTAITFVPVLLAYRLSQRSG</sequence>
<feature type="transmembrane region" description="Helical" evidence="8">
    <location>
        <begin position="12"/>
        <end position="33"/>
    </location>
</feature>
<evidence type="ECO:0000256" key="1">
    <source>
        <dbReference type="ARBA" id="ARBA00004651"/>
    </source>
</evidence>
<dbReference type="InterPro" id="IPR000515">
    <property type="entry name" value="MetI-like"/>
</dbReference>
<evidence type="ECO:0000256" key="4">
    <source>
        <dbReference type="ARBA" id="ARBA00022475"/>
    </source>
</evidence>
<keyword evidence="5 8" id="KW-0812">Transmembrane</keyword>
<evidence type="ECO:0000256" key="3">
    <source>
        <dbReference type="ARBA" id="ARBA00022448"/>
    </source>
</evidence>
<evidence type="ECO:0000256" key="2">
    <source>
        <dbReference type="ARBA" id="ARBA00007069"/>
    </source>
</evidence>
<feature type="transmembrane region" description="Helical" evidence="8">
    <location>
        <begin position="130"/>
        <end position="155"/>
    </location>
</feature>
<dbReference type="Proteomes" id="UP001165667">
    <property type="component" value="Unassembled WGS sequence"/>
</dbReference>
<evidence type="ECO:0000256" key="6">
    <source>
        <dbReference type="ARBA" id="ARBA00022989"/>
    </source>
</evidence>
<evidence type="ECO:0000259" key="9">
    <source>
        <dbReference type="PROSITE" id="PS50928"/>
    </source>
</evidence>
<reference evidence="10" key="1">
    <citation type="submission" date="2022-05" db="EMBL/GenBank/DDBJ databases">
        <authorList>
            <person name="Pankratov T."/>
        </authorList>
    </citation>
    <scope>NUCLEOTIDE SEQUENCE</scope>
    <source>
        <strain evidence="10">BP6-180914</strain>
    </source>
</reference>
<evidence type="ECO:0000313" key="10">
    <source>
        <dbReference type="EMBL" id="MCW6507591.1"/>
    </source>
</evidence>
<feature type="transmembrane region" description="Helical" evidence="8">
    <location>
        <begin position="234"/>
        <end position="253"/>
    </location>
</feature>
<dbReference type="GO" id="GO:0005886">
    <property type="term" value="C:plasma membrane"/>
    <property type="evidence" value="ECO:0007669"/>
    <property type="project" value="UniProtKB-SubCell"/>
</dbReference>
<dbReference type="PROSITE" id="PS50928">
    <property type="entry name" value="ABC_TM1"/>
    <property type="match status" value="1"/>
</dbReference>
<comment type="caution">
    <text evidence="10">The sequence shown here is derived from an EMBL/GenBank/DDBJ whole genome shotgun (WGS) entry which is preliminary data.</text>
</comment>
<feature type="transmembrane region" description="Helical" evidence="8">
    <location>
        <begin position="204"/>
        <end position="222"/>
    </location>
</feature>
<organism evidence="10 11">
    <name type="scientific">Lichenifustis flavocetrariae</name>
    <dbReference type="NCBI Taxonomy" id="2949735"/>
    <lineage>
        <taxon>Bacteria</taxon>
        <taxon>Pseudomonadati</taxon>
        <taxon>Pseudomonadota</taxon>
        <taxon>Alphaproteobacteria</taxon>
        <taxon>Hyphomicrobiales</taxon>
        <taxon>Lichenihabitantaceae</taxon>
        <taxon>Lichenifustis</taxon>
    </lineage>
</organism>
<keyword evidence="4" id="KW-1003">Cell membrane</keyword>
<dbReference type="PANTHER" id="PTHR43848:SF2">
    <property type="entry name" value="PUTRESCINE TRANSPORT SYSTEM PERMEASE PROTEIN POTI"/>
    <property type="match status" value="1"/>
</dbReference>
<comment type="subcellular location">
    <subcellularLocation>
        <location evidence="1 8">Cell membrane</location>
        <topology evidence="1 8">Multi-pass membrane protein</topology>
    </subcellularLocation>
</comment>
<proteinExistence type="inferred from homology"/>
<keyword evidence="6 8" id="KW-1133">Transmembrane helix</keyword>
<name>A0AA42CJ41_9HYPH</name>
<protein>
    <submittedName>
        <fullName evidence="10">ABC transporter permease</fullName>
    </submittedName>
</protein>
<evidence type="ECO:0000256" key="7">
    <source>
        <dbReference type="ARBA" id="ARBA00023136"/>
    </source>
</evidence>